<sequence length="53" mass="6029">MTLFPKIQNYQEAISQAQTSEHVEQIEKKVINDGNTKKAEKTVKNLLEKAKKG</sequence>
<dbReference type="EMBL" id="CAJVQB010003041">
    <property type="protein sequence ID" value="CAG8595597.1"/>
    <property type="molecule type" value="Genomic_DNA"/>
</dbReference>
<dbReference type="Proteomes" id="UP000789901">
    <property type="component" value="Unassembled WGS sequence"/>
</dbReference>
<protein>
    <submittedName>
        <fullName evidence="1">15665_t:CDS:1</fullName>
    </submittedName>
</protein>
<accession>A0ABN7UH52</accession>
<name>A0ABN7UH52_GIGMA</name>
<evidence type="ECO:0000313" key="2">
    <source>
        <dbReference type="Proteomes" id="UP000789901"/>
    </source>
</evidence>
<keyword evidence="2" id="KW-1185">Reference proteome</keyword>
<comment type="caution">
    <text evidence="1">The sequence shown here is derived from an EMBL/GenBank/DDBJ whole genome shotgun (WGS) entry which is preliminary data.</text>
</comment>
<gene>
    <name evidence="1" type="ORF">GMARGA_LOCUS6623</name>
</gene>
<proteinExistence type="predicted"/>
<reference evidence="1 2" key="1">
    <citation type="submission" date="2021-06" db="EMBL/GenBank/DDBJ databases">
        <authorList>
            <person name="Kallberg Y."/>
            <person name="Tangrot J."/>
            <person name="Rosling A."/>
        </authorList>
    </citation>
    <scope>NUCLEOTIDE SEQUENCE [LARGE SCALE GENOMIC DNA]</scope>
    <source>
        <strain evidence="1 2">120-4 pot B 10/14</strain>
    </source>
</reference>
<evidence type="ECO:0000313" key="1">
    <source>
        <dbReference type="EMBL" id="CAG8595597.1"/>
    </source>
</evidence>
<organism evidence="1 2">
    <name type="scientific">Gigaspora margarita</name>
    <dbReference type="NCBI Taxonomy" id="4874"/>
    <lineage>
        <taxon>Eukaryota</taxon>
        <taxon>Fungi</taxon>
        <taxon>Fungi incertae sedis</taxon>
        <taxon>Mucoromycota</taxon>
        <taxon>Glomeromycotina</taxon>
        <taxon>Glomeromycetes</taxon>
        <taxon>Diversisporales</taxon>
        <taxon>Gigasporaceae</taxon>
        <taxon>Gigaspora</taxon>
    </lineage>
</organism>